<sequence>MNEALNRLPRAATLREAAHLQARYSGRHPHVIVVGAGTEEYFVVTQTEAQRLYARGLEPLWLK</sequence>
<accession>A0A418VFI3</accession>
<comment type="caution">
    <text evidence="1">The sequence shown here is derived from an EMBL/GenBank/DDBJ whole genome shotgun (WGS) entry which is preliminary data.</text>
</comment>
<dbReference type="Proteomes" id="UP000286287">
    <property type="component" value="Unassembled WGS sequence"/>
</dbReference>
<dbReference type="RefSeq" id="WP_119760779.1">
    <property type="nucleotide sequence ID" value="NZ_QYUJ01000008.1"/>
</dbReference>
<keyword evidence="2" id="KW-1185">Reference proteome</keyword>
<reference evidence="1 2" key="1">
    <citation type="submission" date="2018-09" db="EMBL/GenBank/DDBJ databases">
        <authorList>
            <person name="Zhu H."/>
        </authorList>
    </citation>
    <scope>NUCLEOTIDE SEQUENCE [LARGE SCALE GENOMIC DNA]</scope>
    <source>
        <strain evidence="1 2">K2S05-167</strain>
    </source>
</reference>
<proteinExistence type="predicted"/>
<protein>
    <submittedName>
        <fullName evidence="1">Uncharacterized protein</fullName>
    </submittedName>
</protein>
<name>A0A418VFI3_9DEIO</name>
<gene>
    <name evidence="1" type="ORF">D3875_02485</name>
</gene>
<evidence type="ECO:0000313" key="2">
    <source>
        <dbReference type="Proteomes" id="UP000286287"/>
    </source>
</evidence>
<dbReference type="AlphaFoldDB" id="A0A418VFI3"/>
<organism evidence="1 2">
    <name type="scientific">Deinococcus cavernae</name>
    <dbReference type="NCBI Taxonomy" id="2320857"/>
    <lineage>
        <taxon>Bacteria</taxon>
        <taxon>Thermotogati</taxon>
        <taxon>Deinococcota</taxon>
        <taxon>Deinococci</taxon>
        <taxon>Deinococcales</taxon>
        <taxon>Deinococcaceae</taxon>
        <taxon>Deinococcus</taxon>
    </lineage>
</organism>
<dbReference type="EMBL" id="QYUJ01000008">
    <property type="protein sequence ID" value="RJF74880.1"/>
    <property type="molecule type" value="Genomic_DNA"/>
</dbReference>
<evidence type="ECO:0000313" key="1">
    <source>
        <dbReference type="EMBL" id="RJF74880.1"/>
    </source>
</evidence>